<comment type="caution">
    <text evidence="2">The sequence shown here is derived from an EMBL/GenBank/DDBJ whole genome shotgun (WGS) entry which is preliminary data.</text>
</comment>
<name>A0A935PYT9_9PROT</name>
<reference evidence="2 3" key="1">
    <citation type="submission" date="2020-10" db="EMBL/GenBank/DDBJ databases">
        <title>Connecting structure to function with the recovery of over 1000 high-quality activated sludge metagenome-assembled genomes encoding full-length rRNA genes using long-read sequencing.</title>
        <authorList>
            <person name="Singleton C.M."/>
            <person name="Petriglieri F."/>
            <person name="Kristensen J.M."/>
            <person name="Kirkegaard R.H."/>
            <person name="Michaelsen T.Y."/>
            <person name="Andersen M.H."/>
            <person name="Karst S.M."/>
            <person name="Dueholm M.S."/>
            <person name="Nielsen P.H."/>
            <person name="Albertsen M."/>
        </authorList>
    </citation>
    <scope>NUCLEOTIDE SEQUENCE [LARGE SCALE GENOMIC DNA]</scope>
    <source>
        <strain evidence="2">EsbW_18-Q3-R4-48_BATAC.285</strain>
    </source>
</reference>
<evidence type="ECO:0000313" key="2">
    <source>
        <dbReference type="EMBL" id="MBK7675177.1"/>
    </source>
</evidence>
<dbReference type="EMBL" id="JADJMH010000009">
    <property type="protein sequence ID" value="MBK7675177.1"/>
    <property type="molecule type" value="Genomic_DNA"/>
</dbReference>
<dbReference type="AlphaFoldDB" id="A0A935PYT9"/>
<proteinExistence type="predicted"/>
<feature type="compositionally biased region" description="Basic residues" evidence="1">
    <location>
        <begin position="61"/>
        <end position="85"/>
    </location>
</feature>
<protein>
    <submittedName>
        <fullName evidence="2">Uncharacterized protein</fullName>
    </submittedName>
</protein>
<organism evidence="2 3">
    <name type="scientific">Candidatus Accumulibacter proximus</name>
    <dbReference type="NCBI Taxonomy" id="2954385"/>
    <lineage>
        <taxon>Bacteria</taxon>
        <taxon>Pseudomonadati</taxon>
        <taxon>Pseudomonadota</taxon>
        <taxon>Betaproteobacteria</taxon>
        <taxon>Candidatus Accumulibacter</taxon>
    </lineage>
</organism>
<accession>A0A935PYT9</accession>
<evidence type="ECO:0000313" key="3">
    <source>
        <dbReference type="Proteomes" id="UP000697998"/>
    </source>
</evidence>
<dbReference type="InterPro" id="IPR013783">
    <property type="entry name" value="Ig-like_fold"/>
</dbReference>
<evidence type="ECO:0000256" key="1">
    <source>
        <dbReference type="SAM" id="MobiDB-lite"/>
    </source>
</evidence>
<dbReference type="Proteomes" id="UP000697998">
    <property type="component" value="Unassembled WGS sequence"/>
</dbReference>
<feature type="region of interest" description="Disordered" evidence="1">
    <location>
        <begin position="55"/>
        <end position="91"/>
    </location>
</feature>
<gene>
    <name evidence="2" type="ORF">IPJ27_10730</name>
</gene>
<dbReference type="Gene3D" id="2.60.40.10">
    <property type="entry name" value="Immunoglobulins"/>
    <property type="match status" value="1"/>
</dbReference>
<sequence>MATPRGDTVTLTVNGPNFTGLVVNNAGVLGFAIAVPGADLSADADKTIAASITTTDAAGNRGRRQRQRRLHRRYRRAERRRRHRRSQPEQY</sequence>